<dbReference type="RefSeq" id="XP_009163817.1">
    <property type="nucleotide sequence ID" value="XM_009165553.1"/>
</dbReference>
<accession>A0A075A9M6</accession>
<dbReference type="EMBL" id="KL596634">
    <property type="protein sequence ID" value="KER32460.1"/>
    <property type="molecule type" value="Genomic_DNA"/>
</dbReference>
<name>A0A075A9M6_OPIVI</name>
<reference evidence="1 2" key="1">
    <citation type="submission" date="2013-11" db="EMBL/GenBank/DDBJ databases">
        <title>Opisthorchis viverrini - life in the bile duct.</title>
        <authorList>
            <person name="Young N.D."/>
            <person name="Nagarajan N."/>
            <person name="Lin S.J."/>
            <person name="Korhonen P.K."/>
            <person name="Jex A.R."/>
            <person name="Hall R.S."/>
            <person name="Safavi-Hemami H."/>
            <person name="Kaewkong W."/>
            <person name="Bertrand D."/>
            <person name="Gao S."/>
            <person name="Seet Q."/>
            <person name="Wongkham S."/>
            <person name="Teh B.T."/>
            <person name="Wongkham C."/>
            <person name="Intapan P.M."/>
            <person name="Maleewong W."/>
            <person name="Yang X."/>
            <person name="Hu M."/>
            <person name="Wang Z."/>
            <person name="Hofmann A."/>
            <person name="Sternberg P.W."/>
            <person name="Tan P."/>
            <person name="Wang J."/>
            <person name="Gasser R.B."/>
        </authorList>
    </citation>
    <scope>NUCLEOTIDE SEQUENCE [LARGE SCALE GENOMIC DNA]</scope>
</reference>
<evidence type="ECO:0000313" key="2">
    <source>
        <dbReference type="Proteomes" id="UP000054324"/>
    </source>
</evidence>
<protein>
    <submittedName>
        <fullName evidence="1">Uncharacterized protein</fullName>
    </submittedName>
</protein>
<dbReference type="GeneID" id="20315700"/>
<dbReference type="AlphaFoldDB" id="A0A075A9M6"/>
<keyword evidence="2" id="KW-1185">Reference proteome</keyword>
<sequence>MEKELVAFESDSDIMLFISTALSTRLCLATSPLTGPGGDDEDLGTFHAVGFHYKDDELIQLAFLQKWNGEGKKKMRDCNKQNDTAVQL</sequence>
<gene>
    <name evidence="1" type="ORF">T265_01512</name>
</gene>
<dbReference type="KEGG" id="ovi:T265_01512"/>
<organism evidence="1 2">
    <name type="scientific">Opisthorchis viverrini</name>
    <name type="common">Southeast Asian liver fluke</name>
    <dbReference type="NCBI Taxonomy" id="6198"/>
    <lineage>
        <taxon>Eukaryota</taxon>
        <taxon>Metazoa</taxon>
        <taxon>Spiralia</taxon>
        <taxon>Lophotrochozoa</taxon>
        <taxon>Platyhelminthes</taxon>
        <taxon>Trematoda</taxon>
        <taxon>Digenea</taxon>
        <taxon>Opisthorchiida</taxon>
        <taxon>Opisthorchiata</taxon>
        <taxon>Opisthorchiidae</taxon>
        <taxon>Opisthorchis</taxon>
    </lineage>
</organism>
<evidence type="ECO:0000313" key="1">
    <source>
        <dbReference type="EMBL" id="KER32460.1"/>
    </source>
</evidence>
<dbReference type="Proteomes" id="UP000054324">
    <property type="component" value="Unassembled WGS sequence"/>
</dbReference>
<dbReference type="CTD" id="20315700"/>
<proteinExistence type="predicted"/>